<keyword evidence="2" id="KW-1185">Reference proteome</keyword>
<gene>
    <name evidence="1" type="ORF">H8S22_16415</name>
</gene>
<accession>A0ABR7FV41</accession>
<sequence length="121" mass="14144">MGVGYEQAIMGVEERICFMENRIEFNAAKYPKVMSLVIGKSINADKVDTDMNSMEPELAIYLPRGVYLIYLQDMVNKRKHTEIELFKKYAYGVVLEDKDYSALLHLDYASMRMKIERRYLA</sequence>
<evidence type="ECO:0000313" key="2">
    <source>
        <dbReference type="Proteomes" id="UP000635828"/>
    </source>
</evidence>
<dbReference type="EMBL" id="JACOOS010000029">
    <property type="protein sequence ID" value="MBC5679085.1"/>
    <property type="molecule type" value="Genomic_DNA"/>
</dbReference>
<comment type="caution">
    <text evidence="1">The sequence shown here is derived from an EMBL/GenBank/DDBJ whole genome shotgun (WGS) entry which is preliminary data.</text>
</comment>
<evidence type="ECO:0000313" key="1">
    <source>
        <dbReference type="EMBL" id="MBC5679085.1"/>
    </source>
</evidence>
<organism evidence="1 2">
    <name type="scientific">Anaerostipes hominis</name>
    <name type="common">ex Liu et al. 2021</name>
    <dbReference type="NCBI Taxonomy" id="2763018"/>
    <lineage>
        <taxon>Bacteria</taxon>
        <taxon>Bacillati</taxon>
        <taxon>Bacillota</taxon>
        <taxon>Clostridia</taxon>
        <taxon>Lachnospirales</taxon>
        <taxon>Lachnospiraceae</taxon>
        <taxon>Anaerostipes</taxon>
    </lineage>
</organism>
<dbReference type="RefSeq" id="WP_024727161.1">
    <property type="nucleotide sequence ID" value="NZ_JACOOS010000029.1"/>
</dbReference>
<protein>
    <submittedName>
        <fullName evidence="1">Uncharacterized protein</fullName>
    </submittedName>
</protein>
<name>A0ABR7FV41_9FIRM</name>
<reference evidence="1 2" key="1">
    <citation type="submission" date="2020-08" db="EMBL/GenBank/DDBJ databases">
        <title>Genome public.</title>
        <authorList>
            <person name="Liu C."/>
            <person name="Sun Q."/>
        </authorList>
    </citation>
    <scope>NUCLEOTIDE SEQUENCE [LARGE SCALE GENOMIC DNA]</scope>
    <source>
        <strain evidence="1 2">NSJ-7</strain>
    </source>
</reference>
<proteinExistence type="predicted"/>
<dbReference type="Proteomes" id="UP000635828">
    <property type="component" value="Unassembled WGS sequence"/>
</dbReference>